<dbReference type="InterPro" id="IPR043135">
    <property type="entry name" value="Fur_C"/>
</dbReference>
<dbReference type="CDD" id="cd07153">
    <property type="entry name" value="Fur_like"/>
    <property type="match status" value="1"/>
</dbReference>
<sequence length="142" mass="16287">MSVASQQALFYLKKNGVRITPQRCAILSYLLEHMNHPTVEEIYEALKYKLPTISVATIYNNLRLFKEINLVCELTYGDHANRFDANMKEHYHAVCTKCGSLADFSYPSIEKVEKQARDSTGFVIVDHRIEFYGICPRCSSKS</sequence>
<keyword evidence="14" id="KW-1185">Reference proteome</keyword>
<evidence type="ECO:0000256" key="4">
    <source>
        <dbReference type="ARBA" id="ARBA00022491"/>
    </source>
</evidence>
<keyword evidence="5 11" id="KW-0479">Metal-binding</keyword>
<gene>
    <name evidence="13" type="primary">perR_2</name>
    <name evidence="13" type="ORF">CB4_03856</name>
</gene>
<dbReference type="GO" id="GO:1900376">
    <property type="term" value="P:regulation of secondary metabolite biosynthetic process"/>
    <property type="evidence" value="ECO:0007669"/>
    <property type="project" value="TreeGrafter"/>
</dbReference>
<dbReference type="Pfam" id="PF01475">
    <property type="entry name" value="FUR"/>
    <property type="match status" value="1"/>
</dbReference>
<feature type="binding site" evidence="12">
    <location>
        <position position="127"/>
    </location>
    <ligand>
        <name>Fe cation</name>
        <dbReference type="ChEBI" id="CHEBI:24875"/>
    </ligand>
</feature>
<dbReference type="PANTHER" id="PTHR33202">
    <property type="entry name" value="ZINC UPTAKE REGULATION PROTEIN"/>
    <property type="match status" value="1"/>
</dbReference>
<dbReference type="GO" id="GO:0005737">
    <property type="term" value="C:cytoplasm"/>
    <property type="evidence" value="ECO:0007669"/>
    <property type="project" value="UniProtKB-SubCell"/>
</dbReference>
<proteinExistence type="inferred from homology"/>
<evidence type="ECO:0000256" key="7">
    <source>
        <dbReference type="ARBA" id="ARBA00023015"/>
    </source>
</evidence>
<evidence type="ECO:0000256" key="3">
    <source>
        <dbReference type="ARBA" id="ARBA00022490"/>
    </source>
</evidence>
<evidence type="ECO:0000256" key="6">
    <source>
        <dbReference type="ARBA" id="ARBA00022833"/>
    </source>
</evidence>
<comment type="cofactor">
    <cofactor evidence="11">
        <name>Zn(2+)</name>
        <dbReference type="ChEBI" id="CHEBI:29105"/>
    </cofactor>
    <text evidence="11">Binds 1 zinc ion per subunit.</text>
</comment>
<keyword evidence="3" id="KW-0963">Cytoplasm</keyword>
<comment type="subcellular location">
    <subcellularLocation>
        <location evidence="1">Cytoplasm</location>
    </subcellularLocation>
</comment>
<feature type="binding site" evidence="11">
    <location>
        <position position="138"/>
    </location>
    <ligand>
        <name>Zn(2+)</name>
        <dbReference type="ChEBI" id="CHEBI:29105"/>
    </ligand>
</feature>
<dbReference type="GO" id="GO:0008270">
    <property type="term" value="F:zinc ion binding"/>
    <property type="evidence" value="ECO:0007669"/>
    <property type="project" value="TreeGrafter"/>
</dbReference>
<evidence type="ECO:0000256" key="1">
    <source>
        <dbReference type="ARBA" id="ARBA00004496"/>
    </source>
</evidence>
<evidence type="ECO:0000313" key="13">
    <source>
        <dbReference type="EMBL" id="BAU29626.1"/>
    </source>
</evidence>
<accession>A0A0U5B0W2</accession>
<dbReference type="PANTHER" id="PTHR33202:SF8">
    <property type="entry name" value="PEROXIDE-RESPONSIVE REPRESSOR PERR"/>
    <property type="match status" value="1"/>
</dbReference>
<dbReference type="Gene3D" id="1.10.10.10">
    <property type="entry name" value="Winged helix-like DNA-binding domain superfamily/Winged helix DNA-binding domain"/>
    <property type="match status" value="1"/>
</dbReference>
<dbReference type="OrthoDB" id="8659436at2"/>
<dbReference type="SUPFAM" id="SSF46785">
    <property type="entry name" value="Winged helix' DNA-binding domain"/>
    <property type="match status" value="1"/>
</dbReference>
<name>A0A0U5B0W2_9BACL</name>
<feature type="binding site" evidence="12">
    <location>
        <position position="110"/>
    </location>
    <ligand>
        <name>Fe cation</name>
        <dbReference type="ChEBI" id="CHEBI:24875"/>
    </ligand>
</feature>
<keyword evidence="7" id="KW-0805">Transcription regulation</keyword>
<evidence type="ECO:0000256" key="11">
    <source>
        <dbReference type="PIRSR" id="PIRSR602481-1"/>
    </source>
</evidence>
<dbReference type="Proteomes" id="UP000217696">
    <property type="component" value="Chromosome"/>
</dbReference>
<dbReference type="GO" id="GO:0045892">
    <property type="term" value="P:negative regulation of DNA-templated transcription"/>
    <property type="evidence" value="ECO:0007669"/>
    <property type="project" value="TreeGrafter"/>
</dbReference>
<dbReference type="Gene3D" id="3.30.1490.190">
    <property type="match status" value="1"/>
</dbReference>
<evidence type="ECO:0000256" key="10">
    <source>
        <dbReference type="ARBA" id="ARBA00023211"/>
    </source>
</evidence>
<reference evidence="13 14" key="1">
    <citation type="submission" date="2015-12" db="EMBL/GenBank/DDBJ databases">
        <title>Genome sequence of Aneurinibacillus soli.</title>
        <authorList>
            <person name="Lee J.S."/>
            <person name="Lee K.C."/>
            <person name="Kim K.K."/>
            <person name="Lee B.W."/>
        </authorList>
    </citation>
    <scope>NUCLEOTIDE SEQUENCE [LARGE SCALE GENOMIC DNA]</scope>
    <source>
        <strain evidence="13 14">CB4</strain>
    </source>
</reference>
<keyword evidence="9" id="KW-0804">Transcription</keyword>
<keyword evidence="8" id="KW-0238">DNA-binding</keyword>
<dbReference type="EMBL" id="AP017312">
    <property type="protein sequence ID" value="BAU29626.1"/>
    <property type="molecule type" value="Genomic_DNA"/>
</dbReference>
<organism evidence="13 14">
    <name type="scientific">Aneurinibacillus soli</name>
    <dbReference type="NCBI Taxonomy" id="1500254"/>
    <lineage>
        <taxon>Bacteria</taxon>
        <taxon>Bacillati</taxon>
        <taxon>Bacillota</taxon>
        <taxon>Bacilli</taxon>
        <taxon>Bacillales</taxon>
        <taxon>Paenibacillaceae</taxon>
        <taxon>Aneurinibacillus group</taxon>
        <taxon>Aneurinibacillus</taxon>
    </lineage>
</organism>
<evidence type="ECO:0000256" key="8">
    <source>
        <dbReference type="ARBA" id="ARBA00023125"/>
    </source>
</evidence>
<keyword evidence="10" id="KW-0464">Manganese</keyword>
<evidence type="ECO:0000256" key="2">
    <source>
        <dbReference type="ARBA" id="ARBA00007957"/>
    </source>
</evidence>
<keyword evidence="4" id="KW-0678">Repressor</keyword>
<feature type="binding site" evidence="11">
    <location>
        <position position="98"/>
    </location>
    <ligand>
        <name>Zn(2+)</name>
        <dbReference type="ChEBI" id="CHEBI:29105"/>
    </ligand>
</feature>
<evidence type="ECO:0000256" key="5">
    <source>
        <dbReference type="ARBA" id="ARBA00022723"/>
    </source>
</evidence>
<keyword evidence="6 11" id="KW-0862">Zinc</keyword>
<dbReference type="KEGG" id="asoc:CB4_03856"/>
<dbReference type="GO" id="GO:0003700">
    <property type="term" value="F:DNA-binding transcription factor activity"/>
    <property type="evidence" value="ECO:0007669"/>
    <property type="project" value="InterPro"/>
</dbReference>
<comment type="cofactor">
    <cofactor evidence="12">
        <name>Mn(2+)</name>
        <dbReference type="ChEBI" id="CHEBI:29035"/>
    </cofactor>
    <cofactor evidence="12">
        <name>Fe(2+)</name>
        <dbReference type="ChEBI" id="CHEBI:29033"/>
    </cofactor>
    <text evidence="12">Binds 1 Mn(2+) or Fe(2+) ion per subunit.</text>
</comment>
<dbReference type="InterPro" id="IPR002481">
    <property type="entry name" value="FUR"/>
</dbReference>
<feature type="binding site" evidence="11">
    <location>
        <position position="135"/>
    </location>
    <ligand>
        <name>Zn(2+)</name>
        <dbReference type="ChEBI" id="CHEBI:29105"/>
    </ligand>
</feature>
<dbReference type="RefSeq" id="WP_096467286.1">
    <property type="nucleotide sequence ID" value="NZ_AP017312.1"/>
</dbReference>
<dbReference type="GO" id="GO:0000976">
    <property type="term" value="F:transcription cis-regulatory region binding"/>
    <property type="evidence" value="ECO:0007669"/>
    <property type="project" value="TreeGrafter"/>
</dbReference>
<dbReference type="InterPro" id="IPR036388">
    <property type="entry name" value="WH-like_DNA-bd_sf"/>
</dbReference>
<evidence type="ECO:0000313" key="14">
    <source>
        <dbReference type="Proteomes" id="UP000217696"/>
    </source>
</evidence>
<dbReference type="FunFam" id="3.30.1490.190:FF:000003">
    <property type="entry name" value="Fur family transcriptional regulator"/>
    <property type="match status" value="1"/>
</dbReference>
<evidence type="ECO:0000256" key="9">
    <source>
        <dbReference type="ARBA" id="ARBA00023163"/>
    </source>
</evidence>
<protein>
    <submittedName>
        <fullName evidence="13">Peroxide operon regulator</fullName>
    </submittedName>
</protein>
<dbReference type="AlphaFoldDB" id="A0A0U5B0W2"/>
<feature type="binding site" evidence="11">
    <location>
        <position position="95"/>
    </location>
    <ligand>
        <name>Zn(2+)</name>
        <dbReference type="ChEBI" id="CHEBI:29105"/>
    </ligand>
</feature>
<evidence type="ECO:0000256" key="12">
    <source>
        <dbReference type="PIRSR" id="PIRSR602481-2"/>
    </source>
</evidence>
<keyword evidence="12" id="KW-0408">Iron</keyword>
<dbReference type="InterPro" id="IPR036390">
    <property type="entry name" value="WH_DNA-bd_sf"/>
</dbReference>
<comment type="similarity">
    <text evidence="2">Belongs to the Fur family.</text>
</comment>